<dbReference type="EMBL" id="JAOTPO010000002">
    <property type="protein sequence ID" value="MDE5412517.1"/>
    <property type="molecule type" value="Genomic_DNA"/>
</dbReference>
<accession>A0ABT5VAZ4</accession>
<dbReference type="RefSeq" id="WP_275117149.1">
    <property type="nucleotide sequence ID" value="NZ_JAOTPO010000002.1"/>
</dbReference>
<sequence>MNNKGKVMTVGYNAMKMKKLLEVDRFLHGTYEDVKEKVGCEDTALEMVFQTYVMKEKILQNAYVHLT</sequence>
<evidence type="ECO:0000313" key="1">
    <source>
        <dbReference type="EMBL" id="MDE5412517.1"/>
    </source>
</evidence>
<comment type="caution">
    <text evidence="1">The sequence shown here is derived from an EMBL/GenBank/DDBJ whole genome shotgun (WGS) entry which is preliminary data.</text>
</comment>
<evidence type="ECO:0000313" key="2">
    <source>
        <dbReference type="Proteomes" id="UP001148125"/>
    </source>
</evidence>
<keyword evidence="2" id="KW-1185">Reference proteome</keyword>
<organism evidence="1 2">
    <name type="scientific">Alkalihalobacterium chitinilyticum</name>
    <dbReference type="NCBI Taxonomy" id="2980103"/>
    <lineage>
        <taxon>Bacteria</taxon>
        <taxon>Bacillati</taxon>
        <taxon>Bacillota</taxon>
        <taxon>Bacilli</taxon>
        <taxon>Bacillales</taxon>
        <taxon>Bacillaceae</taxon>
        <taxon>Alkalihalobacterium</taxon>
    </lineage>
</organism>
<reference evidence="1" key="1">
    <citation type="submission" date="2024-05" db="EMBL/GenBank/DDBJ databases">
        <title>Alkalihalobacillus sp. strain MEB203 novel alkaliphilic bacterium from Lonar Lake, India.</title>
        <authorList>
            <person name="Joshi A."/>
            <person name="Thite S."/>
            <person name="Mengade P."/>
        </authorList>
    </citation>
    <scope>NUCLEOTIDE SEQUENCE</scope>
    <source>
        <strain evidence="1">MEB 203</strain>
    </source>
</reference>
<proteinExistence type="predicted"/>
<dbReference type="Proteomes" id="UP001148125">
    <property type="component" value="Unassembled WGS sequence"/>
</dbReference>
<protein>
    <submittedName>
        <fullName evidence="1">Uncharacterized protein</fullName>
    </submittedName>
</protein>
<gene>
    <name evidence="1" type="ORF">N7Z68_03905</name>
</gene>
<name>A0ABT5VAZ4_9BACI</name>